<dbReference type="GO" id="GO:0005874">
    <property type="term" value="C:microtubule"/>
    <property type="evidence" value="ECO:0007669"/>
    <property type="project" value="UniProtKB-KW"/>
</dbReference>
<comment type="similarity">
    <text evidence="4">Belongs to the DASH complex DUO1 family.</text>
</comment>
<sequence>MDYDKEQEQLEELNKVFTRVTVSLDSFLVQLKNFNANVNQTSQLLDLWADILAQTTFNYNIISEPGWEGGSQDKLNLEQLLEQERLQQEQEQHRLIQAEFEQEEQRQRLQYEVEQKLLEQETARKLREAAKPPGHPSLSVRSRFSSNNNSSRVSQKSRLQRAPSTSSTTTSLHKRSVTRSSSGSRSS</sequence>
<evidence type="ECO:0000256" key="8">
    <source>
        <dbReference type="ARBA" id="ARBA00022701"/>
    </source>
</evidence>
<reference evidence="21 22" key="1">
    <citation type="journal article" date="2018" name="MBio">
        <title>Comparative Genomics Reveals the Core Gene Toolbox for the Fungus-Insect Symbiosis.</title>
        <authorList>
            <person name="Wang Y."/>
            <person name="Stata M."/>
            <person name="Wang W."/>
            <person name="Stajich J.E."/>
            <person name="White M.M."/>
            <person name="Moncalvo J.M."/>
        </authorList>
    </citation>
    <scope>NUCLEOTIDE SEQUENCE [LARGE SCALE GENOMIC DNA]</scope>
    <source>
        <strain evidence="21 22">SWE-8-4</strain>
    </source>
</reference>
<comment type="caution">
    <text evidence="21">The sequence shown here is derived from an EMBL/GenBank/DDBJ whole genome shotgun (WGS) entry which is preliminary data.</text>
</comment>
<evidence type="ECO:0000256" key="18">
    <source>
        <dbReference type="ARBA" id="ARBA00044358"/>
    </source>
</evidence>
<evidence type="ECO:0000256" key="10">
    <source>
        <dbReference type="ARBA" id="ARBA00022829"/>
    </source>
</evidence>
<evidence type="ECO:0000313" key="22">
    <source>
        <dbReference type="Proteomes" id="UP000245383"/>
    </source>
</evidence>
<keyword evidence="22" id="KW-1185">Reference proteome</keyword>
<feature type="coiled-coil region" evidence="19">
    <location>
        <begin position="74"/>
        <end position="121"/>
    </location>
</feature>
<evidence type="ECO:0000313" key="21">
    <source>
        <dbReference type="EMBL" id="PVU93794.1"/>
    </source>
</evidence>
<organism evidence="21 22">
    <name type="scientific">Smittium simulii</name>
    <dbReference type="NCBI Taxonomy" id="133385"/>
    <lineage>
        <taxon>Eukaryota</taxon>
        <taxon>Fungi</taxon>
        <taxon>Fungi incertae sedis</taxon>
        <taxon>Zoopagomycota</taxon>
        <taxon>Kickxellomycotina</taxon>
        <taxon>Harpellomycetes</taxon>
        <taxon>Harpellales</taxon>
        <taxon>Legeriomycetaceae</taxon>
        <taxon>Smittium</taxon>
    </lineage>
</organism>
<keyword evidence="10" id="KW-0159">Chromosome partition</keyword>
<evidence type="ECO:0000256" key="15">
    <source>
        <dbReference type="ARBA" id="ARBA00023306"/>
    </source>
</evidence>
<evidence type="ECO:0000256" key="2">
    <source>
        <dbReference type="ARBA" id="ARBA00004186"/>
    </source>
</evidence>
<dbReference type="GO" id="GO:0042729">
    <property type="term" value="C:DASH complex"/>
    <property type="evidence" value="ECO:0007669"/>
    <property type="project" value="InterPro"/>
</dbReference>
<dbReference type="GO" id="GO:0007059">
    <property type="term" value="P:chromosome segregation"/>
    <property type="evidence" value="ECO:0007669"/>
    <property type="project" value="UniProtKB-KW"/>
</dbReference>
<dbReference type="PANTHER" id="PTHR28216:SF1">
    <property type="entry name" value="DASH COMPLEX SUBUNIT DUO1"/>
    <property type="match status" value="1"/>
</dbReference>
<name>A0A2T9YNE9_9FUNG</name>
<keyword evidence="6" id="KW-0963">Cytoplasm</keyword>
<evidence type="ECO:0000256" key="4">
    <source>
        <dbReference type="ARBA" id="ARBA00005366"/>
    </source>
</evidence>
<evidence type="ECO:0000256" key="1">
    <source>
        <dbReference type="ARBA" id="ARBA00004123"/>
    </source>
</evidence>
<dbReference type="AlphaFoldDB" id="A0A2T9YNE9"/>
<evidence type="ECO:0000256" key="11">
    <source>
        <dbReference type="ARBA" id="ARBA00022838"/>
    </source>
</evidence>
<evidence type="ECO:0000256" key="5">
    <source>
        <dbReference type="ARBA" id="ARBA00022454"/>
    </source>
</evidence>
<evidence type="ECO:0000256" key="9">
    <source>
        <dbReference type="ARBA" id="ARBA00022776"/>
    </source>
</evidence>
<evidence type="ECO:0000256" key="13">
    <source>
        <dbReference type="ARBA" id="ARBA00023212"/>
    </source>
</evidence>
<keyword evidence="16" id="KW-0137">Centromere</keyword>
<comment type="subcellular location">
    <subcellularLocation>
        <location evidence="3">Chromosome</location>
        <location evidence="3">Centromere</location>
        <location evidence="3">Kinetochore</location>
    </subcellularLocation>
    <subcellularLocation>
        <location evidence="2">Cytoplasm</location>
        <location evidence="2">Cytoskeleton</location>
        <location evidence="2">Spindle</location>
    </subcellularLocation>
    <subcellularLocation>
        <location evidence="1">Nucleus</location>
    </subcellularLocation>
</comment>
<keyword evidence="15" id="KW-0131">Cell cycle</keyword>
<dbReference type="Proteomes" id="UP000245383">
    <property type="component" value="Unassembled WGS sequence"/>
</dbReference>
<dbReference type="GO" id="GO:0051301">
    <property type="term" value="P:cell division"/>
    <property type="evidence" value="ECO:0007669"/>
    <property type="project" value="UniProtKB-KW"/>
</dbReference>
<evidence type="ECO:0000256" key="6">
    <source>
        <dbReference type="ARBA" id="ARBA00022490"/>
    </source>
</evidence>
<keyword evidence="7" id="KW-0132">Cell division</keyword>
<proteinExistence type="inferred from homology"/>
<evidence type="ECO:0000256" key="3">
    <source>
        <dbReference type="ARBA" id="ARBA00004629"/>
    </source>
</evidence>
<evidence type="ECO:0000256" key="14">
    <source>
        <dbReference type="ARBA" id="ARBA00023242"/>
    </source>
</evidence>
<evidence type="ECO:0000256" key="19">
    <source>
        <dbReference type="SAM" id="Coils"/>
    </source>
</evidence>
<keyword evidence="13" id="KW-0206">Cytoskeleton</keyword>
<evidence type="ECO:0000256" key="12">
    <source>
        <dbReference type="ARBA" id="ARBA00023054"/>
    </source>
</evidence>
<keyword evidence="8" id="KW-0493">Microtubule</keyword>
<keyword evidence="12 19" id="KW-0175">Coiled coil</keyword>
<dbReference type="GO" id="GO:0000278">
    <property type="term" value="P:mitotic cell cycle"/>
    <property type="evidence" value="ECO:0007669"/>
    <property type="project" value="InterPro"/>
</dbReference>
<dbReference type="STRING" id="133385.A0A2T9YNE9"/>
<keyword evidence="5" id="KW-0158">Chromosome</keyword>
<keyword evidence="11" id="KW-0995">Kinetochore</keyword>
<protein>
    <recommendedName>
        <fullName evidence="17">DASH complex subunit DUO1</fullName>
    </recommendedName>
    <alternativeName>
        <fullName evidence="18">Outer kinetochore protein DUO1</fullName>
    </alternativeName>
</protein>
<dbReference type="GO" id="GO:0072686">
    <property type="term" value="C:mitotic spindle"/>
    <property type="evidence" value="ECO:0007669"/>
    <property type="project" value="InterPro"/>
</dbReference>
<evidence type="ECO:0000256" key="20">
    <source>
        <dbReference type="SAM" id="MobiDB-lite"/>
    </source>
</evidence>
<feature type="compositionally biased region" description="Polar residues" evidence="20">
    <location>
        <begin position="162"/>
        <end position="171"/>
    </location>
</feature>
<feature type="compositionally biased region" description="Low complexity" evidence="20">
    <location>
        <begin position="178"/>
        <end position="187"/>
    </location>
</feature>
<evidence type="ECO:0000256" key="16">
    <source>
        <dbReference type="ARBA" id="ARBA00023328"/>
    </source>
</evidence>
<feature type="region of interest" description="Disordered" evidence="20">
    <location>
        <begin position="126"/>
        <end position="187"/>
    </location>
</feature>
<dbReference type="PANTHER" id="PTHR28216">
    <property type="entry name" value="DASH COMPLEX SUBUNIT DUO1"/>
    <property type="match status" value="1"/>
</dbReference>
<dbReference type="Pfam" id="PF08651">
    <property type="entry name" value="DASH_Duo1"/>
    <property type="match status" value="1"/>
</dbReference>
<dbReference type="EMBL" id="MBFR01000115">
    <property type="protein sequence ID" value="PVU93794.1"/>
    <property type="molecule type" value="Genomic_DNA"/>
</dbReference>
<accession>A0A2T9YNE9</accession>
<evidence type="ECO:0000256" key="17">
    <source>
        <dbReference type="ARBA" id="ARBA00044152"/>
    </source>
</evidence>
<keyword evidence="9" id="KW-0498">Mitosis</keyword>
<dbReference type="InterPro" id="IPR013960">
    <property type="entry name" value="DASH_Duo1"/>
</dbReference>
<dbReference type="OrthoDB" id="5599235at2759"/>
<evidence type="ECO:0000256" key="7">
    <source>
        <dbReference type="ARBA" id="ARBA00022618"/>
    </source>
</evidence>
<gene>
    <name evidence="21" type="ORF">BB561_003043</name>
</gene>
<feature type="compositionally biased region" description="Low complexity" evidence="20">
    <location>
        <begin position="137"/>
        <end position="157"/>
    </location>
</feature>
<keyword evidence="14" id="KW-0539">Nucleus</keyword>